<evidence type="ECO:0000313" key="1">
    <source>
        <dbReference type="EMBL" id="KKD39904.2"/>
    </source>
</evidence>
<evidence type="ECO:0000313" key="2">
    <source>
        <dbReference type="Proteomes" id="UP000033607"/>
    </source>
</evidence>
<accession>A0A0F5YLU8</accession>
<dbReference type="EMBL" id="LATL02000332">
    <property type="protein sequence ID" value="KKD39904.2"/>
    <property type="molecule type" value="Genomic_DNA"/>
</dbReference>
<dbReference type="AlphaFoldDB" id="A0A0F5YLU8"/>
<comment type="caution">
    <text evidence="1">The sequence shown here is derived from an EMBL/GenBank/DDBJ whole genome shotgun (WGS) entry which is preliminary data.</text>
</comment>
<gene>
    <name evidence="1" type="ORF">WN50_00690</name>
</gene>
<protein>
    <submittedName>
        <fullName evidence="1">Uncharacterized protein</fullName>
    </submittedName>
</protein>
<name>A0A0F5YLU8_9CYAN</name>
<sequence>MNSLPLNIMDTTTLIPATEQRIREYQNQDLPKLKPQTKMRQAQLKWLQDQNLMITQEELEALETYTFRIRNKLSLLREVYEV</sequence>
<organism evidence="1 2">
    <name type="scientific">Limnoraphis robusta CS-951</name>
    <dbReference type="NCBI Taxonomy" id="1637645"/>
    <lineage>
        <taxon>Bacteria</taxon>
        <taxon>Bacillati</taxon>
        <taxon>Cyanobacteriota</taxon>
        <taxon>Cyanophyceae</taxon>
        <taxon>Oscillatoriophycideae</taxon>
        <taxon>Oscillatoriales</taxon>
        <taxon>Sirenicapillariaceae</taxon>
        <taxon>Limnoraphis</taxon>
    </lineage>
</organism>
<proteinExistence type="predicted"/>
<reference evidence="1 2" key="1">
    <citation type="submission" date="2015-06" db="EMBL/GenBank/DDBJ databases">
        <title>Draft genome assembly of filamentous brackish cyanobacterium Limnoraphis robusta strain CS-951.</title>
        <authorList>
            <person name="Willis A."/>
            <person name="Parks M."/>
            <person name="Burford M.A."/>
        </authorList>
    </citation>
    <scope>NUCLEOTIDE SEQUENCE [LARGE SCALE GENOMIC DNA]</scope>
    <source>
        <strain evidence="1 2">CS-951</strain>
    </source>
</reference>
<dbReference type="Proteomes" id="UP000033607">
    <property type="component" value="Unassembled WGS sequence"/>
</dbReference>